<feature type="transmembrane region" description="Helical" evidence="7">
    <location>
        <begin position="61"/>
        <end position="86"/>
    </location>
</feature>
<dbReference type="PANTHER" id="PTHR30221:SF1">
    <property type="entry name" value="SMALL-CONDUCTANCE MECHANOSENSITIVE CHANNEL"/>
    <property type="match status" value="1"/>
</dbReference>
<feature type="domain" description="Mechanosensitive ion channel MscS" evidence="8">
    <location>
        <begin position="110"/>
        <end position="176"/>
    </location>
</feature>
<dbReference type="GO" id="GO:0005886">
    <property type="term" value="C:plasma membrane"/>
    <property type="evidence" value="ECO:0007669"/>
    <property type="project" value="UniProtKB-SubCell"/>
</dbReference>
<dbReference type="Gene3D" id="1.10.287.1260">
    <property type="match status" value="1"/>
</dbReference>
<dbReference type="InterPro" id="IPR006685">
    <property type="entry name" value="MscS_channel_2nd"/>
</dbReference>
<dbReference type="AlphaFoldDB" id="A0A0B7HXS5"/>
<dbReference type="SUPFAM" id="SSF50182">
    <property type="entry name" value="Sm-like ribonucleoproteins"/>
    <property type="match status" value="1"/>
</dbReference>
<dbReference type="GO" id="GO:0008381">
    <property type="term" value="F:mechanosensitive monoatomic ion channel activity"/>
    <property type="evidence" value="ECO:0007669"/>
    <property type="project" value="InterPro"/>
</dbReference>
<evidence type="ECO:0000256" key="7">
    <source>
        <dbReference type="SAM" id="Phobius"/>
    </source>
</evidence>
<dbReference type="InterPro" id="IPR011014">
    <property type="entry name" value="MscS_channel_TM-2"/>
</dbReference>
<evidence type="ECO:0000313" key="12">
    <source>
        <dbReference type="Proteomes" id="UP000045051"/>
    </source>
</evidence>
<evidence type="ECO:0000256" key="6">
    <source>
        <dbReference type="ARBA" id="ARBA00023136"/>
    </source>
</evidence>
<dbReference type="InterPro" id="IPR023408">
    <property type="entry name" value="MscS_beta-dom_sf"/>
</dbReference>
<dbReference type="Gene3D" id="3.30.70.100">
    <property type="match status" value="1"/>
</dbReference>
<evidence type="ECO:0000256" key="3">
    <source>
        <dbReference type="ARBA" id="ARBA00022475"/>
    </source>
</evidence>
<evidence type="ECO:0000256" key="5">
    <source>
        <dbReference type="ARBA" id="ARBA00022989"/>
    </source>
</evidence>
<reference evidence="10 12" key="1">
    <citation type="submission" date="2015-01" db="EMBL/GenBank/DDBJ databases">
        <authorList>
            <person name="Xiang T."/>
            <person name="Song Y."/>
            <person name="Huang L."/>
            <person name="Wang B."/>
            <person name="Wu P."/>
        </authorList>
    </citation>
    <scope>NUCLEOTIDE SEQUENCE [LARGE SCALE GENOMIC DNA]</scope>
    <source>
        <strain evidence="10 12">CcD38</strain>
    </source>
</reference>
<keyword evidence="5 7" id="KW-1133">Transmembrane helix</keyword>
<dbReference type="Gene3D" id="2.30.30.60">
    <property type="match status" value="1"/>
</dbReference>
<evidence type="ECO:0000313" key="13">
    <source>
        <dbReference type="Proteomes" id="UP000265497"/>
    </source>
</evidence>
<keyword evidence="6 7" id="KW-0472">Membrane</keyword>
<dbReference type="InterPro" id="IPR008910">
    <property type="entry name" value="MSC_TM_helix"/>
</dbReference>
<dbReference type="InterPro" id="IPR049278">
    <property type="entry name" value="MS_channel_C"/>
</dbReference>
<comment type="similarity">
    <text evidence="2">Belongs to the MscS (TC 1.A.23) family.</text>
</comment>
<dbReference type="Pfam" id="PF21082">
    <property type="entry name" value="MS_channel_3rd"/>
    <property type="match status" value="1"/>
</dbReference>
<evidence type="ECO:0000313" key="10">
    <source>
        <dbReference type="EMBL" id="CEN43394.1"/>
    </source>
</evidence>
<dbReference type="SUPFAM" id="SSF82861">
    <property type="entry name" value="Mechanosensitive channel protein MscS (YggB), transmembrane region"/>
    <property type="match status" value="1"/>
</dbReference>
<dbReference type="PANTHER" id="PTHR30221">
    <property type="entry name" value="SMALL-CONDUCTANCE MECHANOSENSITIVE CHANNEL"/>
    <property type="match status" value="1"/>
</dbReference>
<dbReference type="InterPro" id="IPR045275">
    <property type="entry name" value="MscS_archaea/bacteria_type"/>
</dbReference>
<feature type="transmembrane region" description="Helical" evidence="7">
    <location>
        <begin position="20"/>
        <end position="41"/>
    </location>
</feature>
<gene>
    <name evidence="10" type="ORF">CCAND38_100047</name>
    <name evidence="11" type="ORF">CKY20_09580</name>
</gene>
<dbReference type="SUPFAM" id="SSF82689">
    <property type="entry name" value="Mechanosensitive channel protein MscS (YggB), C-terminal domain"/>
    <property type="match status" value="1"/>
</dbReference>
<dbReference type="Proteomes" id="UP000265497">
    <property type="component" value="Unassembled WGS sequence"/>
</dbReference>
<dbReference type="EMBL" id="NSDI01000010">
    <property type="protein sequence ID" value="RIY35620.1"/>
    <property type="molecule type" value="Genomic_DNA"/>
</dbReference>
<keyword evidence="12" id="KW-1185">Reference proteome</keyword>
<evidence type="ECO:0000259" key="9">
    <source>
        <dbReference type="Pfam" id="PF21082"/>
    </source>
</evidence>
<keyword evidence="3" id="KW-1003">Cell membrane</keyword>
<evidence type="ECO:0000256" key="4">
    <source>
        <dbReference type="ARBA" id="ARBA00022692"/>
    </source>
</evidence>
<evidence type="ECO:0000313" key="11">
    <source>
        <dbReference type="EMBL" id="RIY35620.1"/>
    </source>
</evidence>
<evidence type="ECO:0000256" key="2">
    <source>
        <dbReference type="ARBA" id="ARBA00008017"/>
    </source>
</evidence>
<sequence>MEHFTAQDFEKLLKEWITSLIDFIPTLIGAIVFFIVGKYAIRLIMKLLKRVMERRELDSSLQIFLTQLVRWVLYIALFLIIIQIIGIPATQFFAILASAGVAIGLALQGSLSNFAGGIMILILKPFRIGDNIEAKNERGTVKSIGLFYTTLNKFNNEEVIIPNGPLFGDSIINFSREDKRRVKVMVGIGYDSDLQKAKKILLNIASQDKRAFDTPAPVVFVEELADSSVNISLRYWCNNDDYWNCYFETIEQIKLRFDEEGIEIPFPQRVLNIRNEGNGQNV</sequence>
<feature type="domain" description="Mechanosensitive ion channel MscS C-terminal" evidence="9">
    <location>
        <begin position="182"/>
        <end position="264"/>
    </location>
</feature>
<dbReference type="InterPro" id="IPR010920">
    <property type="entry name" value="LSM_dom_sf"/>
</dbReference>
<organism evidence="10 12">
    <name type="scientific">Capnocytophaga canis</name>
    <dbReference type="NCBI Taxonomy" id="1848903"/>
    <lineage>
        <taxon>Bacteria</taxon>
        <taxon>Pseudomonadati</taxon>
        <taxon>Bacteroidota</taxon>
        <taxon>Flavobacteriia</taxon>
        <taxon>Flavobacteriales</taxon>
        <taxon>Flavobacteriaceae</taxon>
        <taxon>Capnocytophaga</taxon>
    </lineage>
</organism>
<accession>A0A0B7HXS5</accession>
<dbReference type="GeneID" id="97264721"/>
<dbReference type="Pfam" id="PF00924">
    <property type="entry name" value="MS_channel_2nd"/>
    <property type="match status" value="1"/>
</dbReference>
<evidence type="ECO:0000256" key="1">
    <source>
        <dbReference type="ARBA" id="ARBA00004651"/>
    </source>
</evidence>
<reference evidence="11 13" key="2">
    <citation type="submission" date="2017-08" db="EMBL/GenBank/DDBJ databases">
        <title>Capnocytophaga canis 17-158 assembly.</title>
        <authorList>
            <person name="Gulvik C.A."/>
        </authorList>
    </citation>
    <scope>NUCLEOTIDE SEQUENCE [LARGE SCALE GENOMIC DNA]</scope>
    <source>
        <strain evidence="11 13">17-158</strain>
    </source>
</reference>
<dbReference type="RefSeq" id="WP_042343062.1">
    <property type="nucleotide sequence ID" value="NZ_CDOI01000002.1"/>
</dbReference>
<evidence type="ECO:0000259" key="8">
    <source>
        <dbReference type="Pfam" id="PF00924"/>
    </source>
</evidence>
<proteinExistence type="inferred from homology"/>
<keyword evidence="4 7" id="KW-0812">Transmembrane</keyword>
<protein>
    <submittedName>
        <fullName evidence="11">Mechanosensitive ion channel protein</fullName>
    </submittedName>
    <submittedName>
        <fullName evidence="10">Small-conductance mechanosensitive channel</fullName>
    </submittedName>
</protein>
<dbReference type="Proteomes" id="UP000045051">
    <property type="component" value="Unassembled WGS sequence"/>
</dbReference>
<dbReference type="Pfam" id="PF05552">
    <property type="entry name" value="MS_channel_1st_1"/>
    <property type="match status" value="1"/>
</dbReference>
<dbReference type="EMBL" id="CDOI01000002">
    <property type="protein sequence ID" value="CEN43394.1"/>
    <property type="molecule type" value="Genomic_DNA"/>
</dbReference>
<comment type="subcellular location">
    <subcellularLocation>
        <location evidence="1">Cell membrane</location>
        <topology evidence="1">Multi-pass membrane protein</topology>
    </subcellularLocation>
</comment>
<name>A0A0B7HXS5_9FLAO</name>
<dbReference type="InterPro" id="IPR011066">
    <property type="entry name" value="MscS_channel_C_sf"/>
</dbReference>
<feature type="transmembrane region" description="Helical" evidence="7">
    <location>
        <begin position="92"/>
        <end position="123"/>
    </location>
</feature>